<feature type="signal peptide" evidence="1">
    <location>
        <begin position="1"/>
        <end position="25"/>
    </location>
</feature>
<feature type="chain" id="PRO_5004794859" description="DUF4142 domain-containing protein" evidence="1">
    <location>
        <begin position="26"/>
        <end position="182"/>
    </location>
</feature>
<reference evidence="2 3" key="1">
    <citation type="journal article" date="2014" name="Genome Announc.">
        <title>Genome Sequence and Methylome of Soil Bacterium Gemmatirosa kalamazoonensis KBS708T, a Member of the Rarely Cultivated Gemmatimonadetes Phylum.</title>
        <authorList>
            <person name="Debruyn J.M."/>
            <person name="Radosevich M."/>
            <person name="Wommack K.E."/>
            <person name="Polson S.W."/>
            <person name="Hauser L.J."/>
            <person name="Fawaz M.N."/>
            <person name="Korlach J."/>
            <person name="Tsai Y.C."/>
        </authorList>
    </citation>
    <scope>NUCLEOTIDE SEQUENCE [LARGE SCALE GENOMIC DNA]</scope>
    <source>
        <strain evidence="2 3">KBS708</strain>
        <plasmid evidence="3">Plasmid 2</plasmid>
    </source>
</reference>
<dbReference type="HOGENOM" id="CLU_1480032_0_0_0"/>
<sequence length="182" mass="19398">MTRMLSARRSRRTLGVLLLTLAALAGASHRLGAQQQRALSPTERGEIGAYPLSMDNVKRIIATAGTLLRLQATDPAFDASVKGMSNESITAQGELLEHLPKAAAALRAGRLTAHEFAIGSRAYGGAQAIANFQARGRPLAPNAKAQMDRLFPVTPAQVAFVTAHKTEIDALVRADLPQRARP</sequence>
<dbReference type="EMBL" id="CP007130">
    <property type="protein sequence ID" value="AHG93273.1"/>
    <property type="molecule type" value="Genomic_DNA"/>
</dbReference>
<dbReference type="KEGG" id="gba:J421_5738"/>
<keyword evidence="1" id="KW-0732">Signal</keyword>
<gene>
    <name evidence="2" type="ORF">J421_5738</name>
</gene>
<evidence type="ECO:0000313" key="3">
    <source>
        <dbReference type="Proteomes" id="UP000019151"/>
    </source>
</evidence>
<keyword evidence="2" id="KW-0614">Plasmid</keyword>
<evidence type="ECO:0000313" key="2">
    <source>
        <dbReference type="EMBL" id="AHG93273.1"/>
    </source>
</evidence>
<evidence type="ECO:0008006" key="4">
    <source>
        <dbReference type="Google" id="ProtNLM"/>
    </source>
</evidence>
<dbReference type="InParanoid" id="W0RUM9"/>
<dbReference type="Proteomes" id="UP000019151">
    <property type="component" value="Plasmid 2"/>
</dbReference>
<protein>
    <recommendedName>
        <fullName evidence="4">DUF4142 domain-containing protein</fullName>
    </recommendedName>
</protein>
<geneLocation type="plasmid" evidence="2 3">
    <name>2</name>
</geneLocation>
<proteinExistence type="predicted"/>
<organism evidence="2 3">
    <name type="scientific">Gemmatirosa kalamazoonensis</name>
    <dbReference type="NCBI Taxonomy" id="861299"/>
    <lineage>
        <taxon>Bacteria</taxon>
        <taxon>Pseudomonadati</taxon>
        <taxon>Gemmatimonadota</taxon>
        <taxon>Gemmatimonadia</taxon>
        <taxon>Gemmatimonadales</taxon>
        <taxon>Gemmatimonadaceae</taxon>
        <taxon>Gemmatirosa</taxon>
    </lineage>
</organism>
<accession>W0RUM9</accession>
<name>W0RUM9_9BACT</name>
<keyword evidence="3" id="KW-1185">Reference proteome</keyword>
<dbReference type="AlphaFoldDB" id="W0RUM9"/>
<evidence type="ECO:0000256" key="1">
    <source>
        <dbReference type="SAM" id="SignalP"/>
    </source>
</evidence>